<dbReference type="Proteomes" id="UP000242886">
    <property type="component" value="Chromosome SDENCHOL"/>
</dbReference>
<sequence>MGLIPESNVKDAVNKYDQYLSSARDFQGGPHQVKTRYILCTSPRVGSTVLGQMLTDTGCAGDPLEYFNPRYFQALQKRMNGGNTLSGVLSFLEKHRTSSNGLFGVQIHWSHFNRLFQGKADLRDGFFDCYDKIVFVRRRNRIEQAISLYRAARSNLWSSLDEGREGARHHDENTFDPVDIIRFLHSVSLQDQGWLDYFKRRQKEYLTVYYEDLMKDWDGKSQEVIDYLATPYTLPIPKKALRQQRPEEDALASEFRNYLGCHLSS</sequence>
<gene>
    <name evidence="2" type="ORF">SDENCHOL_20369</name>
</gene>
<organism evidence="2 3">
    <name type="scientific">Sterolibacterium denitrificans</name>
    <dbReference type="NCBI Taxonomy" id="157592"/>
    <lineage>
        <taxon>Bacteria</taxon>
        <taxon>Pseudomonadati</taxon>
        <taxon>Pseudomonadota</taxon>
        <taxon>Betaproteobacteria</taxon>
        <taxon>Nitrosomonadales</taxon>
        <taxon>Sterolibacteriaceae</taxon>
        <taxon>Sterolibacterium</taxon>
    </lineage>
</organism>
<dbReference type="RefSeq" id="WP_154716880.1">
    <property type="nucleotide sequence ID" value="NZ_LT837803.1"/>
</dbReference>
<evidence type="ECO:0000313" key="2">
    <source>
        <dbReference type="EMBL" id="SMB27355.1"/>
    </source>
</evidence>
<name>A0A7Z7HRJ5_9PROT</name>
<proteinExistence type="predicted"/>
<dbReference type="InterPro" id="IPR024628">
    <property type="entry name" value="Sulfotransferase_Stf0_dom"/>
</dbReference>
<feature type="domain" description="Sulphotransferase Stf0" evidence="1">
    <location>
        <begin position="37"/>
        <end position="229"/>
    </location>
</feature>
<dbReference type="InterPro" id="IPR027417">
    <property type="entry name" value="P-loop_NTPase"/>
</dbReference>
<protein>
    <submittedName>
        <fullName evidence="2">Stf0 sulfotransferase</fullName>
    </submittedName>
</protein>
<accession>A0A7Z7HRJ5</accession>
<keyword evidence="3" id="KW-1185">Reference proteome</keyword>
<evidence type="ECO:0000259" key="1">
    <source>
        <dbReference type="Pfam" id="PF09037"/>
    </source>
</evidence>
<dbReference type="GO" id="GO:0016740">
    <property type="term" value="F:transferase activity"/>
    <property type="evidence" value="ECO:0007669"/>
    <property type="project" value="UniProtKB-KW"/>
</dbReference>
<dbReference type="EMBL" id="LT837803">
    <property type="protein sequence ID" value="SMB27355.1"/>
    <property type="molecule type" value="Genomic_DNA"/>
</dbReference>
<evidence type="ECO:0000313" key="3">
    <source>
        <dbReference type="Proteomes" id="UP000242886"/>
    </source>
</evidence>
<dbReference type="Gene3D" id="3.40.50.300">
    <property type="entry name" value="P-loop containing nucleotide triphosphate hydrolases"/>
    <property type="match status" value="1"/>
</dbReference>
<dbReference type="SUPFAM" id="SSF52540">
    <property type="entry name" value="P-loop containing nucleoside triphosphate hydrolases"/>
    <property type="match status" value="1"/>
</dbReference>
<dbReference type="Pfam" id="PF09037">
    <property type="entry name" value="Sulphotransf"/>
    <property type="match status" value="1"/>
</dbReference>
<reference evidence="2" key="1">
    <citation type="submission" date="2017-03" db="EMBL/GenBank/DDBJ databases">
        <authorList>
            <consortium name="AG Boll"/>
        </authorList>
    </citation>
    <scope>NUCLEOTIDE SEQUENCE [LARGE SCALE GENOMIC DNA]</scope>
    <source>
        <strain evidence="2">Chol</strain>
    </source>
</reference>
<dbReference type="AlphaFoldDB" id="A0A7Z7HRJ5"/>